<dbReference type="InterPro" id="IPR045222">
    <property type="entry name" value="Rpb4-like"/>
</dbReference>
<evidence type="ECO:0000256" key="1">
    <source>
        <dbReference type="ARBA" id="ARBA00004123"/>
    </source>
</evidence>
<dbReference type="Gene3D" id="1.20.1250.40">
    <property type="match status" value="1"/>
</dbReference>
<dbReference type="WBParaSite" id="PSAMB.scaffold411size52483.g5652.t1">
    <property type="protein sequence ID" value="PSAMB.scaffold411size52483.g5652.t1"/>
    <property type="gene ID" value="PSAMB.scaffold411size52483.g5652"/>
</dbReference>
<feature type="domain" description="RNA polymerase Rpb4/RPC9 core" evidence="4">
    <location>
        <begin position="20"/>
        <end position="137"/>
    </location>
</feature>
<dbReference type="SMART" id="SM00657">
    <property type="entry name" value="RPOL4c"/>
    <property type="match status" value="1"/>
</dbReference>
<accession>A0A914WIJ4</accession>
<dbReference type="GO" id="GO:0005634">
    <property type="term" value="C:nucleus"/>
    <property type="evidence" value="ECO:0007669"/>
    <property type="project" value="UniProtKB-SubCell"/>
</dbReference>
<protein>
    <submittedName>
        <fullName evidence="6">RNA polymerase Rpb4/RPC9 core domain-containing protein</fullName>
    </submittedName>
</protein>
<dbReference type="FunFam" id="1.20.1250.40:FF:000010">
    <property type="entry name" value="RNA Polymerase II (B) subunit"/>
    <property type="match status" value="1"/>
</dbReference>
<reference evidence="6" key="1">
    <citation type="submission" date="2022-11" db="UniProtKB">
        <authorList>
            <consortium name="WormBaseParasite"/>
        </authorList>
    </citation>
    <scope>IDENTIFICATION</scope>
</reference>
<dbReference type="GO" id="GO:0000166">
    <property type="term" value="F:nucleotide binding"/>
    <property type="evidence" value="ECO:0007669"/>
    <property type="project" value="InterPro"/>
</dbReference>
<dbReference type="InterPro" id="IPR005574">
    <property type="entry name" value="Rpb4/RPC9"/>
</dbReference>
<dbReference type="GO" id="GO:0006352">
    <property type="term" value="P:DNA-templated transcription initiation"/>
    <property type="evidence" value="ECO:0007669"/>
    <property type="project" value="InterPro"/>
</dbReference>
<dbReference type="InterPro" id="IPR038324">
    <property type="entry name" value="Rpb4/RPC9_sf"/>
</dbReference>
<organism evidence="5 6">
    <name type="scientific">Plectus sambesii</name>
    <dbReference type="NCBI Taxonomy" id="2011161"/>
    <lineage>
        <taxon>Eukaryota</taxon>
        <taxon>Metazoa</taxon>
        <taxon>Ecdysozoa</taxon>
        <taxon>Nematoda</taxon>
        <taxon>Chromadorea</taxon>
        <taxon>Plectida</taxon>
        <taxon>Plectina</taxon>
        <taxon>Plectoidea</taxon>
        <taxon>Plectidae</taxon>
        <taxon>Plectus</taxon>
    </lineage>
</organism>
<evidence type="ECO:0000313" key="5">
    <source>
        <dbReference type="Proteomes" id="UP000887566"/>
    </source>
</evidence>
<dbReference type="InterPro" id="IPR010997">
    <property type="entry name" value="HRDC-like_sf"/>
</dbReference>
<comment type="subcellular location">
    <subcellularLocation>
        <location evidence="1">Nucleus</location>
    </subcellularLocation>
</comment>
<dbReference type="SUPFAM" id="SSF47819">
    <property type="entry name" value="HRDC-like"/>
    <property type="match status" value="1"/>
</dbReference>
<evidence type="ECO:0000256" key="3">
    <source>
        <dbReference type="ARBA" id="ARBA00025724"/>
    </source>
</evidence>
<evidence type="ECO:0000259" key="4">
    <source>
        <dbReference type="SMART" id="SM00657"/>
    </source>
</evidence>
<dbReference type="Pfam" id="PF03874">
    <property type="entry name" value="RNA_pol_Rpb4"/>
    <property type="match status" value="1"/>
</dbReference>
<dbReference type="Proteomes" id="UP000887566">
    <property type="component" value="Unplaced"/>
</dbReference>
<proteinExistence type="inferred from homology"/>
<evidence type="ECO:0000313" key="6">
    <source>
        <dbReference type="WBParaSite" id="PSAMB.scaffold411size52483.g5652.t1"/>
    </source>
</evidence>
<evidence type="ECO:0000256" key="2">
    <source>
        <dbReference type="ARBA" id="ARBA00023242"/>
    </source>
</evidence>
<sequence>MATAEPEVQEEDAADLKFPKEFDQAETLLSSEVYLLLEHRRQQSEQQEDMTEMSEVFLKMLNYTQRMARFKNRETIRAVRTLLASKPLHKFEVAQIGNLCPETAEEAKALIPSLENKLEDDELEEILKDVQSKKTFQ</sequence>
<keyword evidence="2" id="KW-0539">Nucleus</keyword>
<name>A0A914WIJ4_9BILA</name>
<dbReference type="GO" id="GO:0030880">
    <property type="term" value="C:RNA polymerase complex"/>
    <property type="evidence" value="ECO:0007669"/>
    <property type="project" value="InterPro"/>
</dbReference>
<dbReference type="AlphaFoldDB" id="A0A914WIJ4"/>
<keyword evidence="5" id="KW-1185">Reference proteome</keyword>
<dbReference type="InterPro" id="IPR006590">
    <property type="entry name" value="RNA_pol_Rpb4/RPC9_core"/>
</dbReference>
<comment type="similarity">
    <text evidence="3">Belongs to the eukaryotic RPB4 RNA polymerase subunit family.</text>
</comment>
<dbReference type="PANTHER" id="PTHR21297">
    <property type="entry name" value="DNA-DIRECTED RNA POLYMERASE II"/>
    <property type="match status" value="1"/>
</dbReference>